<keyword evidence="1" id="KW-0732">Signal</keyword>
<protein>
    <recommendedName>
        <fullName evidence="4">Secreted protein</fullName>
    </recommendedName>
</protein>
<keyword evidence="3" id="KW-1185">Reference proteome</keyword>
<dbReference type="EMBL" id="FMJB01000055">
    <property type="protein sequence ID" value="SCM68488.1"/>
    <property type="molecule type" value="Genomic_DNA"/>
</dbReference>
<evidence type="ECO:0000313" key="3">
    <source>
        <dbReference type="Proteomes" id="UP000184085"/>
    </source>
</evidence>
<gene>
    <name evidence="2" type="ORF">KARMA_2707</name>
</gene>
<name>A0A1M4N3A0_9RHOB</name>
<dbReference type="Proteomes" id="UP000184085">
    <property type="component" value="Unassembled WGS sequence"/>
</dbReference>
<dbReference type="AlphaFoldDB" id="A0A1M4N3A0"/>
<dbReference type="RefSeq" id="WP_072707107.1">
    <property type="nucleotide sequence ID" value="NZ_FMJB01000055.1"/>
</dbReference>
<sequence length="210" mass="22438">MIRWAAALLAAASPACALDLGDLTPTEREAFGQELRALLFDEPELIEQALSPARPDPMSFHIAEDKRRLSDLREQIAPQDGDVVIGPAGAPVVTAFLGAEDTSAEMARVLRDLADTATPPQIVIKFWPANDRAAAIGQLYGTEALWAALTGQSDTDWDEAAIGARAAKLSTDRTALAEALELDAPPFLLIDGIMVKGPVPPIVIQKYLSE</sequence>
<proteinExistence type="predicted"/>
<accession>A0A1M4N3A0</accession>
<organism evidence="2 3">
    <name type="scientific">Donghicola eburneus</name>
    <dbReference type="NCBI Taxonomy" id="393278"/>
    <lineage>
        <taxon>Bacteria</taxon>
        <taxon>Pseudomonadati</taxon>
        <taxon>Pseudomonadota</taxon>
        <taxon>Alphaproteobacteria</taxon>
        <taxon>Rhodobacterales</taxon>
        <taxon>Roseobacteraceae</taxon>
        <taxon>Donghicola</taxon>
    </lineage>
</organism>
<reference evidence="3" key="1">
    <citation type="submission" date="2016-09" db="EMBL/GenBank/DDBJ databases">
        <authorList>
            <person name="Wibberg D."/>
        </authorList>
    </citation>
    <scope>NUCLEOTIDE SEQUENCE [LARGE SCALE GENOMIC DNA]</scope>
</reference>
<evidence type="ECO:0008006" key="4">
    <source>
        <dbReference type="Google" id="ProtNLM"/>
    </source>
</evidence>
<evidence type="ECO:0000256" key="1">
    <source>
        <dbReference type="SAM" id="SignalP"/>
    </source>
</evidence>
<feature type="chain" id="PRO_5009906745" description="Secreted protein" evidence="1">
    <location>
        <begin position="18"/>
        <end position="210"/>
    </location>
</feature>
<feature type="signal peptide" evidence="1">
    <location>
        <begin position="1"/>
        <end position="17"/>
    </location>
</feature>
<evidence type="ECO:0000313" key="2">
    <source>
        <dbReference type="EMBL" id="SCM68488.1"/>
    </source>
</evidence>